<dbReference type="Proteomes" id="UP000622860">
    <property type="component" value="Unassembled WGS sequence"/>
</dbReference>
<reference evidence="1" key="2">
    <citation type="submission" date="2020-09" db="EMBL/GenBank/DDBJ databases">
        <authorList>
            <person name="Sun Q."/>
            <person name="Zhou Y."/>
        </authorList>
    </citation>
    <scope>NUCLEOTIDE SEQUENCE</scope>
    <source>
        <strain evidence="1">CGMCC 1.12754</strain>
    </source>
</reference>
<sequence>MPIKLKRIYDNYSEDDGVRVLVDRVWPRGISKDSAKLDNWMKEIGPTTELRKWFSHDPDKYEAFKQKYKKELESGDQQAELEKLKEITKDHHKDVTLLYAAKDKEHNQAQVLKEILDHQ</sequence>
<organism evidence="1 2">
    <name type="scientific">Virgibacillus oceani</name>
    <dbReference type="NCBI Taxonomy" id="1479511"/>
    <lineage>
        <taxon>Bacteria</taxon>
        <taxon>Bacillati</taxon>
        <taxon>Bacillota</taxon>
        <taxon>Bacilli</taxon>
        <taxon>Bacillales</taxon>
        <taxon>Bacillaceae</taxon>
        <taxon>Virgibacillus</taxon>
    </lineage>
</organism>
<evidence type="ECO:0000313" key="1">
    <source>
        <dbReference type="EMBL" id="GGG71035.1"/>
    </source>
</evidence>
<keyword evidence="2" id="KW-1185">Reference proteome</keyword>
<dbReference type="AlphaFoldDB" id="A0A917H8N1"/>
<proteinExistence type="predicted"/>
<evidence type="ECO:0000313" key="2">
    <source>
        <dbReference type="Proteomes" id="UP000622860"/>
    </source>
</evidence>
<dbReference type="Pfam" id="PF22752">
    <property type="entry name" value="DUF488-N3i"/>
    <property type="match status" value="1"/>
</dbReference>
<dbReference type="InterPro" id="IPR052552">
    <property type="entry name" value="YeaO-like"/>
</dbReference>
<dbReference type="PANTHER" id="PTHR36849:SF1">
    <property type="entry name" value="CYTOPLASMIC PROTEIN"/>
    <property type="match status" value="1"/>
</dbReference>
<name>A0A917H8N1_9BACI</name>
<evidence type="ECO:0008006" key="3">
    <source>
        <dbReference type="Google" id="ProtNLM"/>
    </source>
</evidence>
<dbReference type="EMBL" id="BMFR01000004">
    <property type="protein sequence ID" value="GGG71035.1"/>
    <property type="molecule type" value="Genomic_DNA"/>
</dbReference>
<dbReference type="PANTHER" id="PTHR36849">
    <property type="entry name" value="CYTOPLASMIC PROTEIN-RELATED"/>
    <property type="match status" value="1"/>
</dbReference>
<comment type="caution">
    <text evidence="1">The sequence shown here is derived from an EMBL/GenBank/DDBJ whole genome shotgun (WGS) entry which is preliminary data.</text>
</comment>
<dbReference type="RefSeq" id="WP_188454664.1">
    <property type="nucleotide sequence ID" value="NZ_BMFR01000004.1"/>
</dbReference>
<reference evidence="1" key="1">
    <citation type="journal article" date="2014" name="Int. J. Syst. Evol. Microbiol.">
        <title>Complete genome sequence of Corynebacterium casei LMG S-19264T (=DSM 44701T), isolated from a smear-ripened cheese.</title>
        <authorList>
            <consortium name="US DOE Joint Genome Institute (JGI-PGF)"/>
            <person name="Walter F."/>
            <person name="Albersmeier A."/>
            <person name="Kalinowski J."/>
            <person name="Ruckert C."/>
        </authorList>
    </citation>
    <scope>NUCLEOTIDE SEQUENCE</scope>
    <source>
        <strain evidence="1">CGMCC 1.12754</strain>
    </source>
</reference>
<accession>A0A917H8N1</accession>
<protein>
    <recommendedName>
        <fullName evidence="3">Uroporphyrin-III methyltransferase</fullName>
    </recommendedName>
</protein>
<gene>
    <name evidence="1" type="ORF">GCM10011398_14030</name>
</gene>